<dbReference type="PANTHER" id="PTHR43235">
    <property type="entry name" value="GLUTAMINE AMIDOTRANSFERASE PB2B2.05-RELATED"/>
    <property type="match status" value="1"/>
</dbReference>
<evidence type="ECO:0000256" key="1">
    <source>
        <dbReference type="SAM" id="MobiDB-lite"/>
    </source>
</evidence>
<proteinExistence type="predicted"/>
<dbReference type="EMBL" id="JBJQOH010000003">
    <property type="protein sequence ID" value="KAL3694582.1"/>
    <property type="molecule type" value="Genomic_DNA"/>
</dbReference>
<keyword evidence="3" id="KW-1185">Reference proteome</keyword>
<feature type="region of interest" description="Disordered" evidence="1">
    <location>
        <begin position="1"/>
        <end position="20"/>
    </location>
</feature>
<comment type="caution">
    <text evidence="2">The sequence shown here is derived from an EMBL/GenBank/DDBJ whole genome shotgun (WGS) entry which is preliminary data.</text>
</comment>
<gene>
    <name evidence="2" type="ORF">R1sor_008233</name>
</gene>
<dbReference type="AlphaFoldDB" id="A0ABD3HVN3"/>
<feature type="compositionally biased region" description="Basic and acidic residues" evidence="1">
    <location>
        <begin position="1"/>
        <end position="18"/>
    </location>
</feature>
<feature type="compositionally biased region" description="Basic and acidic residues" evidence="1">
    <location>
        <begin position="169"/>
        <end position="182"/>
    </location>
</feature>
<reference evidence="2 3" key="1">
    <citation type="submission" date="2024-09" db="EMBL/GenBank/DDBJ databases">
        <title>Chromosome-scale assembly of Riccia sorocarpa.</title>
        <authorList>
            <person name="Paukszto L."/>
        </authorList>
    </citation>
    <scope>NUCLEOTIDE SEQUENCE [LARGE SCALE GENOMIC DNA]</scope>
    <source>
        <strain evidence="2">LP-2024</strain>
        <tissue evidence="2">Aerial parts of the thallus</tissue>
    </source>
</reference>
<dbReference type="InterPro" id="IPR044668">
    <property type="entry name" value="PuuD-like"/>
</dbReference>
<dbReference type="Proteomes" id="UP001633002">
    <property type="component" value="Unassembled WGS sequence"/>
</dbReference>
<accession>A0ABD3HVN3</accession>
<dbReference type="PANTHER" id="PTHR43235:SF1">
    <property type="entry name" value="GLUTAMINE AMIDOTRANSFERASE PB2B2.05-RELATED"/>
    <property type="match status" value="1"/>
</dbReference>
<protein>
    <submittedName>
        <fullName evidence="2">Uncharacterized protein</fullName>
    </submittedName>
</protein>
<sequence>MRLRKKTAEIRYSEESKTPNRTSNWNWKNFVKDTNWFATMCNLPSPPGGLIPMELPETAGSSLLQNLRSLFKFLKKAWSSGRPPPHGPPLLRVPIWYNRPPPLNFNLNAIDGFVLKETLVGSAPPADAATGCDTSIEVIECNLSPKVAYSCSSLKSDAAADIQRCSNPIERRDPSHNHEPDHAPGVNSEHTAHAENFKTEAPRQNTENLRTEALAGTTYNQSLISMLTPERLQLEILSLTRQQQKLQDDISILRSILEMSNTALTSRQVKFLHAMGATVRNSSLFLEKMQLNERKEAEAKEMMEGMEERELQEFIDFYRMMIDAASSVLQQRRNSNSSRNF</sequence>
<organism evidence="2 3">
    <name type="scientific">Riccia sorocarpa</name>
    <dbReference type="NCBI Taxonomy" id="122646"/>
    <lineage>
        <taxon>Eukaryota</taxon>
        <taxon>Viridiplantae</taxon>
        <taxon>Streptophyta</taxon>
        <taxon>Embryophyta</taxon>
        <taxon>Marchantiophyta</taxon>
        <taxon>Marchantiopsida</taxon>
        <taxon>Marchantiidae</taxon>
        <taxon>Marchantiales</taxon>
        <taxon>Ricciaceae</taxon>
        <taxon>Riccia</taxon>
    </lineage>
</organism>
<evidence type="ECO:0000313" key="3">
    <source>
        <dbReference type="Proteomes" id="UP001633002"/>
    </source>
</evidence>
<name>A0ABD3HVN3_9MARC</name>
<feature type="region of interest" description="Disordered" evidence="1">
    <location>
        <begin position="168"/>
        <end position="189"/>
    </location>
</feature>
<evidence type="ECO:0000313" key="2">
    <source>
        <dbReference type="EMBL" id="KAL3694582.1"/>
    </source>
</evidence>